<protein>
    <submittedName>
        <fullName evidence="2">NAD(P)-dependent oxidoreductase</fullName>
    </submittedName>
</protein>
<keyword evidence="3" id="KW-1185">Reference proteome</keyword>
<evidence type="ECO:0000259" key="1">
    <source>
        <dbReference type="Pfam" id="PF03435"/>
    </source>
</evidence>
<dbReference type="EMBL" id="JAWIIV010000008">
    <property type="protein sequence ID" value="MEC4719907.1"/>
    <property type="molecule type" value="Genomic_DNA"/>
</dbReference>
<evidence type="ECO:0000313" key="3">
    <source>
        <dbReference type="Proteomes" id="UP001352263"/>
    </source>
</evidence>
<dbReference type="InterPro" id="IPR005097">
    <property type="entry name" value="Sacchrp_dh_NADP-bd"/>
</dbReference>
<dbReference type="InterPro" id="IPR036291">
    <property type="entry name" value="NAD(P)-bd_dom_sf"/>
</dbReference>
<sequence length="334" mass="35727">MTSNTASALIIGASGIVGSYTARLLRRLHPDLHIGIGGRNLDKAASLARSLGNASAVKVDLERPDLGMPSGAFSVMAVHVKDTQLNALRFAQEHRVPYIGISSGAFEIAPEVAQFTQRPDRIAFVMGSQWLAGAATLPALHFARDFSAIESIRIDALLDEQDMGGPAAYADYDRITAASPSMPVLENGHWRWIRADREGRRFKSVDGVMVDSQPYSPLDIMSLAAATDARSVRLDLAVGESASRRHGSPFSTEIIITITGTSHSGESVSSRHEIVHPEGQAPLTALGVALMMERLAGLKGAAPAAGLYLPDTLIEPSYMIERMEQFGASIRLAA</sequence>
<feature type="domain" description="Saccharopine dehydrogenase NADP binding" evidence="1">
    <location>
        <begin position="9"/>
        <end position="103"/>
    </location>
</feature>
<gene>
    <name evidence="2" type="ORF">RY831_12165</name>
</gene>
<reference evidence="2 3" key="1">
    <citation type="submission" date="2023-10" db="EMBL/GenBank/DDBJ databases">
        <title>Noviherbaspirillum sp. CPCC 100848 genome assembly.</title>
        <authorList>
            <person name="Li X.Y."/>
            <person name="Fang X.M."/>
        </authorList>
    </citation>
    <scope>NUCLEOTIDE SEQUENCE [LARGE SCALE GENOMIC DNA]</scope>
    <source>
        <strain evidence="2 3">CPCC 100848</strain>
    </source>
</reference>
<comment type="caution">
    <text evidence="2">The sequence shown here is derived from an EMBL/GenBank/DDBJ whole genome shotgun (WGS) entry which is preliminary data.</text>
</comment>
<dbReference type="Gene3D" id="3.40.50.720">
    <property type="entry name" value="NAD(P)-binding Rossmann-like Domain"/>
    <property type="match status" value="1"/>
</dbReference>
<proteinExistence type="predicted"/>
<accession>A0ABU6J9F4</accession>
<organism evidence="2 3">
    <name type="scientific">Noviherbaspirillum album</name>
    <dbReference type="NCBI Taxonomy" id="3080276"/>
    <lineage>
        <taxon>Bacteria</taxon>
        <taxon>Pseudomonadati</taxon>
        <taxon>Pseudomonadota</taxon>
        <taxon>Betaproteobacteria</taxon>
        <taxon>Burkholderiales</taxon>
        <taxon>Oxalobacteraceae</taxon>
        <taxon>Noviherbaspirillum</taxon>
    </lineage>
</organism>
<dbReference type="RefSeq" id="WP_326506616.1">
    <property type="nucleotide sequence ID" value="NZ_JAWIIV010000008.1"/>
</dbReference>
<dbReference type="Proteomes" id="UP001352263">
    <property type="component" value="Unassembled WGS sequence"/>
</dbReference>
<dbReference type="Pfam" id="PF03435">
    <property type="entry name" value="Sacchrp_dh_NADP"/>
    <property type="match status" value="1"/>
</dbReference>
<name>A0ABU6J9F4_9BURK</name>
<evidence type="ECO:0000313" key="2">
    <source>
        <dbReference type="EMBL" id="MEC4719907.1"/>
    </source>
</evidence>
<dbReference type="SUPFAM" id="SSF51735">
    <property type="entry name" value="NAD(P)-binding Rossmann-fold domains"/>
    <property type="match status" value="1"/>
</dbReference>